<feature type="transmembrane region" description="Helical" evidence="1">
    <location>
        <begin position="611"/>
        <end position="633"/>
    </location>
</feature>
<feature type="transmembrane region" description="Helical" evidence="1">
    <location>
        <begin position="711"/>
        <end position="730"/>
    </location>
</feature>
<reference evidence="3" key="1">
    <citation type="journal article" date="2023" name="Commun. Biol.">
        <title>Genome analysis of Parmales, the sister group of diatoms, reveals the evolutionary specialization of diatoms from phago-mixotrophs to photoautotrophs.</title>
        <authorList>
            <person name="Ban H."/>
            <person name="Sato S."/>
            <person name="Yoshikawa S."/>
            <person name="Yamada K."/>
            <person name="Nakamura Y."/>
            <person name="Ichinomiya M."/>
            <person name="Sato N."/>
            <person name="Blanc-Mathieu R."/>
            <person name="Endo H."/>
            <person name="Kuwata A."/>
            <person name="Ogata H."/>
        </authorList>
    </citation>
    <scope>NUCLEOTIDE SEQUENCE [LARGE SCALE GENOMIC DNA]</scope>
</reference>
<feature type="transmembrane region" description="Helical" evidence="1">
    <location>
        <begin position="336"/>
        <end position="355"/>
    </location>
</feature>
<evidence type="ECO:0000313" key="3">
    <source>
        <dbReference type="Proteomes" id="UP001162640"/>
    </source>
</evidence>
<evidence type="ECO:0000313" key="2">
    <source>
        <dbReference type="EMBL" id="GMH69216.1"/>
    </source>
</evidence>
<feature type="transmembrane region" description="Helical" evidence="1">
    <location>
        <begin position="220"/>
        <end position="239"/>
    </location>
</feature>
<keyword evidence="1" id="KW-0812">Transmembrane</keyword>
<dbReference type="AlphaFoldDB" id="A0A9W7AAT4"/>
<feature type="transmembrane region" description="Helical" evidence="1">
    <location>
        <begin position="506"/>
        <end position="528"/>
    </location>
</feature>
<feature type="transmembrane region" description="Helical" evidence="1">
    <location>
        <begin position="42"/>
        <end position="60"/>
    </location>
</feature>
<evidence type="ECO:0000256" key="1">
    <source>
        <dbReference type="SAM" id="Phobius"/>
    </source>
</evidence>
<feature type="transmembrane region" description="Helical" evidence="1">
    <location>
        <begin position="645"/>
        <end position="668"/>
    </location>
</feature>
<keyword evidence="1" id="KW-1133">Transmembrane helix</keyword>
<comment type="caution">
    <text evidence="2">The sequence shown here is derived from an EMBL/GenBank/DDBJ whole genome shotgun (WGS) entry which is preliminary data.</text>
</comment>
<feature type="transmembrane region" description="Helical" evidence="1">
    <location>
        <begin position="436"/>
        <end position="458"/>
    </location>
</feature>
<protein>
    <submittedName>
        <fullName evidence="2">Uncharacterized protein</fullName>
    </submittedName>
</protein>
<dbReference type="EMBL" id="BLQM01000146">
    <property type="protein sequence ID" value="GMH69216.1"/>
    <property type="molecule type" value="Genomic_DNA"/>
</dbReference>
<feature type="transmembrane region" description="Helical" evidence="1">
    <location>
        <begin position="92"/>
        <end position="112"/>
    </location>
</feature>
<keyword evidence="1" id="KW-0472">Membrane</keyword>
<feature type="transmembrane region" description="Helical" evidence="1">
    <location>
        <begin position="361"/>
        <end position="380"/>
    </location>
</feature>
<feature type="transmembrane region" description="Helical" evidence="1">
    <location>
        <begin position="876"/>
        <end position="894"/>
    </location>
</feature>
<organism evidence="2 3">
    <name type="scientific">Triparma laevis f. inornata</name>
    <dbReference type="NCBI Taxonomy" id="1714386"/>
    <lineage>
        <taxon>Eukaryota</taxon>
        <taxon>Sar</taxon>
        <taxon>Stramenopiles</taxon>
        <taxon>Ochrophyta</taxon>
        <taxon>Bolidophyceae</taxon>
        <taxon>Parmales</taxon>
        <taxon>Triparmaceae</taxon>
        <taxon>Triparma</taxon>
    </lineage>
</organism>
<feature type="transmembrane region" description="Helical" evidence="1">
    <location>
        <begin position="849"/>
        <end position="870"/>
    </location>
</feature>
<feature type="transmembrane region" description="Helical" evidence="1">
    <location>
        <begin position="479"/>
        <end position="500"/>
    </location>
</feature>
<sequence>MLSSNPLSASTHTEVTSVFQLLLQLTCSAWTTWTDTKDNEQLVGYIIQGVGYAYLGVLLMRRREMIAKLPEADISKFLFSTLPKAGISSMLAVNYFSAESLPCLVEFAPMFIHPEDKYDPDFSVNRCDDAAVSTYSFALLFVGISCLSIFVFPFELHLYTVDDIIKFNMHLKHQILCLGFVLTIVLDLFLFASHKGVLEDYDAYRYVQVGFRSYAVRKNLHFICRCILALMIIGCVSAFDPKTVKPWQVKIRGLLSTRDPKALAPAWRGFLLFSCLCCFSVSIIFAWHSTTLNDPHSDTGNISLGMISVLIEPLLMMSCATFYCSRPAGHSTREELIFFLVPLHFIVVGATSFLLNIKNSTYPLLQMVAAAAIILSYPVFRECKSLLRNLPSHKSYLLMLVGGSCVTFPPAVYLFASSVGCISSSEKPNVECYEYLQSQYVVLFNIVMANIVNIAFYTKNEDGTWEDAVTLKNPQTHTVVKIFVQGSTAILAAALFGATANGEQDLPTFTSICLIYSGLAWAICLWICGRHIHKTLYLDRVNADEDEAEDISPFYQGVKNLNRWLIRVVTSRSGSSSVFASTFTSSSSTSTVEKSSKSSSKPRSSKSIIPLLYRAPLLVPVFINAALYFSSLVLNLVPQTTTTHFAATLLLLLGDSSIVVAVLCLLIYCFLDCNANQPMLGIPVVGILFGFASVLISDAGESSNGMTSSSIAWYMIPIGVLSTSFAAWVSKKRLVQRLSRSELERHVVEEVMVVAATTVAPTILMSSQHFACCCIEWHRFQSHVAEYEDNSKFGYNNNACTPLSYVTKPLAILIFTTAYTRIAIVPLLDPDSLLTLQSIMELRLSKFNYYRLFFFGFSSSIAILLYGAGADKGDEIVWVMVGYYLFGVCIFIYWSGESLHMMRAGYMEGIHRTSSTSVVELAPLGKLENEKSRHIKLGDDKSLKVFMTSPANSNVGEAEKSEESALKTFDFNPGFM</sequence>
<feature type="transmembrane region" description="Helical" evidence="1">
    <location>
        <begin position="302"/>
        <end position="324"/>
    </location>
</feature>
<name>A0A9W7AAT4_9STRA</name>
<feature type="transmembrane region" description="Helical" evidence="1">
    <location>
        <begin position="396"/>
        <end position="416"/>
    </location>
</feature>
<feature type="transmembrane region" description="Helical" evidence="1">
    <location>
        <begin position="680"/>
        <end position="699"/>
    </location>
</feature>
<feature type="transmembrane region" description="Helical" evidence="1">
    <location>
        <begin position="132"/>
        <end position="154"/>
    </location>
</feature>
<accession>A0A9W7AAT4</accession>
<gene>
    <name evidence="2" type="ORF">TL16_g05103</name>
</gene>
<feature type="transmembrane region" description="Helical" evidence="1">
    <location>
        <begin position="270"/>
        <end position="290"/>
    </location>
</feature>
<dbReference type="Proteomes" id="UP001162640">
    <property type="component" value="Unassembled WGS sequence"/>
</dbReference>
<proteinExistence type="predicted"/>
<feature type="transmembrane region" description="Helical" evidence="1">
    <location>
        <begin position="175"/>
        <end position="192"/>
    </location>
</feature>